<feature type="region of interest" description="Disordered" evidence="1">
    <location>
        <begin position="218"/>
        <end position="241"/>
    </location>
</feature>
<reference evidence="2" key="1">
    <citation type="submission" date="2022-08" db="EMBL/GenBank/DDBJ databases">
        <title>Genome sequencing of akame (Lates japonicus).</title>
        <authorList>
            <person name="Hashiguchi Y."/>
            <person name="Takahashi H."/>
        </authorList>
    </citation>
    <scope>NUCLEOTIDE SEQUENCE</scope>
    <source>
        <strain evidence="2">Kochi</strain>
    </source>
</reference>
<dbReference type="SUPFAM" id="SSF82919">
    <property type="entry name" value="Zn-finger domain of Sec23/24"/>
    <property type="match status" value="1"/>
</dbReference>
<evidence type="ECO:0000313" key="3">
    <source>
        <dbReference type="Proteomes" id="UP001279410"/>
    </source>
</evidence>
<dbReference type="GO" id="GO:0006886">
    <property type="term" value="P:intracellular protein transport"/>
    <property type="evidence" value="ECO:0007669"/>
    <property type="project" value="InterPro"/>
</dbReference>
<evidence type="ECO:0000313" key="2">
    <source>
        <dbReference type="EMBL" id="GLD74177.1"/>
    </source>
</evidence>
<comment type="caution">
    <text evidence="2">The sequence shown here is derived from an EMBL/GenBank/DDBJ whole genome shotgun (WGS) entry which is preliminary data.</text>
</comment>
<dbReference type="Proteomes" id="UP001279410">
    <property type="component" value="Unassembled WGS sequence"/>
</dbReference>
<gene>
    <name evidence="2" type="ORF">AKAME5_002550500</name>
</gene>
<name>A0AAD3RMQ1_LATJO</name>
<dbReference type="GO" id="GO:0006888">
    <property type="term" value="P:endoplasmic reticulum to Golgi vesicle-mediated transport"/>
    <property type="evidence" value="ECO:0007669"/>
    <property type="project" value="InterPro"/>
</dbReference>
<dbReference type="AlphaFoldDB" id="A0AAD3RMQ1"/>
<keyword evidence="3" id="KW-1185">Reference proteome</keyword>
<dbReference type="GO" id="GO:0008270">
    <property type="term" value="F:zinc ion binding"/>
    <property type="evidence" value="ECO:0007669"/>
    <property type="project" value="InterPro"/>
</dbReference>
<proteinExistence type="predicted"/>
<dbReference type="InterPro" id="IPR036174">
    <property type="entry name" value="Znf_Sec23_Sec24_sf"/>
</dbReference>
<sequence length="591" mass="64601">MNINQHTQWPLHTASLNNYNQPARSLDGGTLPSPFLVASATYQPGAPPQSSSWLQPLLQYCPTQLHLHLLHPKPLLLVLCSHPATTSQWPCNFSSNTTRPTAFFSATIQLFSSPTSQQQFTSSTLAPPFLCEPSSHLPLVRCLPPNSSCSSSVPATAILPPNPAPFSSAPPPVSSLPSSPVHLPCPGLLPTQSTPTFLSAWIFPPPGPPPLQLPLANAGPMPPNSSPLHPNHPISLRSTSSQSSDASHFLCPRATTCLQDHRAHPGLLESLQQPLFSLACREDTLLNRMVRLGRVRPLSLATGPYPGQPTMEPCTSTAPAPPAQKDSQMPFLAANGCVRIQVIEDDKAKSTGPFTTGVRGQALALVTTNFQVKDQARYGQAVSSATVRCHQPSPRCRQMGPPMWWMSWRRSNPLQPRKAYMCPYMQFIEVAAQCGFCSCVTSAPPHYFQHLDHTAQDCYVDLFLFPNLDYVGVAHVRVVPVSWVQSTKYTYFQMWAWQATDCDKAITVEFKHDDKLESEAGAQIQLSIGILNNPLGSERHSGQPVCSNSGLLPGRLYRSPFISLLILPECMKLLPVSELVLKVACWEPASR</sequence>
<accession>A0AAD3RMQ1</accession>
<organism evidence="2 3">
    <name type="scientific">Lates japonicus</name>
    <name type="common">Japanese lates</name>
    <dbReference type="NCBI Taxonomy" id="270547"/>
    <lineage>
        <taxon>Eukaryota</taxon>
        <taxon>Metazoa</taxon>
        <taxon>Chordata</taxon>
        <taxon>Craniata</taxon>
        <taxon>Vertebrata</taxon>
        <taxon>Euteleostomi</taxon>
        <taxon>Actinopterygii</taxon>
        <taxon>Neopterygii</taxon>
        <taxon>Teleostei</taxon>
        <taxon>Neoteleostei</taxon>
        <taxon>Acanthomorphata</taxon>
        <taxon>Carangaria</taxon>
        <taxon>Carangaria incertae sedis</taxon>
        <taxon>Centropomidae</taxon>
        <taxon>Lates</taxon>
    </lineage>
</organism>
<dbReference type="GO" id="GO:0030127">
    <property type="term" value="C:COPII vesicle coat"/>
    <property type="evidence" value="ECO:0007669"/>
    <property type="project" value="InterPro"/>
</dbReference>
<protein>
    <submittedName>
        <fullName evidence="2">Protein transport protein Sec24C isoform X2</fullName>
    </submittedName>
</protein>
<dbReference type="EMBL" id="BRZM01002039">
    <property type="protein sequence ID" value="GLD74177.1"/>
    <property type="molecule type" value="Genomic_DNA"/>
</dbReference>
<dbReference type="Gene3D" id="2.30.30.380">
    <property type="entry name" value="Zn-finger domain of Sec23/24"/>
    <property type="match status" value="1"/>
</dbReference>
<evidence type="ECO:0000256" key="1">
    <source>
        <dbReference type="SAM" id="MobiDB-lite"/>
    </source>
</evidence>